<dbReference type="Proteomes" id="UP001367030">
    <property type="component" value="Unassembled WGS sequence"/>
</dbReference>
<protein>
    <submittedName>
        <fullName evidence="1">Uncharacterized protein</fullName>
    </submittedName>
</protein>
<accession>A0ABU8X4Y5</accession>
<evidence type="ECO:0000313" key="1">
    <source>
        <dbReference type="EMBL" id="MEJ8854150.1"/>
    </source>
</evidence>
<name>A0ABU8X4Y5_9BURK</name>
<dbReference type="RefSeq" id="WP_340334233.1">
    <property type="nucleotide sequence ID" value="NZ_JBBKZS010000002.1"/>
</dbReference>
<evidence type="ECO:0000313" key="2">
    <source>
        <dbReference type="Proteomes" id="UP001367030"/>
    </source>
</evidence>
<organism evidence="1 2">
    <name type="scientific">Variovorax robiniae</name>
    <dbReference type="NCBI Taxonomy" id="1836199"/>
    <lineage>
        <taxon>Bacteria</taxon>
        <taxon>Pseudomonadati</taxon>
        <taxon>Pseudomonadota</taxon>
        <taxon>Betaproteobacteria</taxon>
        <taxon>Burkholderiales</taxon>
        <taxon>Comamonadaceae</taxon>
        <taxon>Variovorax</taxon>
    </lineage>
</organism>
<keyword evidence="2" id="KW-1185">Reference proteome</keyword>
<reference evidence="1 2" key="1">
    <citation type="submission" date="2024-03" db="EMBL/GenBank/DDBJ databases">
        <title>Novel species of the genus Variovorax.</title>
        <authorList>
            <person name="Liu Q."/>
            <person name="Xin Y.-H."/>
        </authorList>
    </citation>
    <scope>NUCLEOTIDE SEQUENCE [LARGE SCALE GENOMIC DNA]</scope>
    <source>
        <strain evidence="1 2">KACC 18901</strain>
    </source>
</reference>
<proteinExistence type="predicted"/>
<sequence length="114" mass="12670">MTDPRTFGPFVHTLNKGGLREIVTSGKLRGTPASNHLANDHLAVRAYAGSFEHQKRNKNWSGRISRHIEFVSHVAPRPGLPPGYAEWTDEQLIDGHLRIQILRVLDGEGSIVTP</sequence>
<comment type="caution">
    <text evidence="1">The sequence shown here is derived from an EMBL/GenBank/DDBJ whole genome shotgun (WGS) entry which is preliminary data.</text>
</comment>
<gene>
    <name evidence="1" type="ORF">WKW79_06205</name>
</gene>
<dbReference type="EMBL" id="JBBKZS010000002">
    <property type="protein sequence ID" value="MEJ8854150.1"/>
    <property type="molecule type" value="Genomic_DNA"/>
</dbReference>